<feature type="compositionally biased region" description="Basic and acidic residues" evidence="1">
    <location>
        <begin position="21"/>
        <end position="38"/>
    </location>
</feature>
<sequence>MVQDANQPREPFPSRPSYWPHQDRFPIDPVPDENRFADSQDIRRPPMAIDKALREYCNISAEFYVVIPVIEGKPHIFTAPNIPINISRFLDVDALSRELQRAQSVTNSGYTEPEFNFDPEINRYPMDTGRRWAQERRYGQPMGLTSFEDDGNYKARKRPRATMIRREPDNYEDEPTASSSPSKRGLTIRDEKAVWAFYEERFKTIQQSACKLIAKAWVKAVEPKKQSTHPYTGADEKAPDWWPKPWGPNKEQRVRHKEPDHLYKRERVHLLNHILRMIVEPNHNQHPSIQKLFLNVSKLEEVTNEALSSFFTDKDNPSNMAKKPYLKEIFKVAHLEERFKDGQIDGSTVVYVMPNDRVSQGYVSDTEDVTPGRDDVEHNPTSNSSNSSPQRTNIPQAIIAQSHSTEQSPTAQISGDAFVGEMPVRSTQYSQPVLSAEIGAERQTFVEAPSMPSQAPLHPSTSLGLHDMYTSPHDSSRRSSMFTTPSEYASPPTPTMYQQWQTGSAPPTNPSAYTFPQQTGNTHQSFVGHTGVPMTQNQQYMGTSFDGLPRGGHDTQHGGMIRALPQPTFPNYIPHESGPIPGSGTKADTLTRHATQ</sequence>
<evidence type="ECO:0000256" key="1">
    <source>
        <dbReference type="SAM" id="MobiDB-lite"/>
    </source>
</evidence>
<keyword evidence="4" id="KW-1185">Reference proteome</keyword>
<feature type="region of interest" description="Disordered" evidence="1">
    <location>
        <begin position="361"/>
        <end position="392"/>
    </location>
</feature>
<dbReference type="Proteomes" id="UP001369815">
    <property type="component" value="Unassembled WGS sequence"/>
</dbReference>
<dbReference type="Pfam" id="PF11001">
    <property type="entry name" value="AFUB_07903_YDR124W_hel"/>
    <property type="match status" value="1"/>
</dbReference>
<dbReference type="AlphaFoldDB" id="A0AAX6MCK0"/>
<feature type="compositionally biased region" description="Polar residues" evidence="1">
    <location>
        <begin position="478"/>
        <end position="487"/>
    </location>
</feature>
<reference evidence="3 4" key="1">
    <citation type="journal article" date="2024" name="Front Chem Biol">
        <title>Unveiling the potential of Daldinia eschscholtzii MFLUCC 19-0629 through bioactivity and bioinformatics studies for enhanced sustainable agriculture production.</title>
        <authorList>
            <person name="Brooks S."/>
            <person name="Weaver J.A."/>
            <person name="Klomchit A."/>
            <person name="Alharthi S.A."/>
            <person name="Onlamun T."/>
            <person name="Nurani R."/>
            <person name="Vong T.K."/>
            <person name="Alberti F."/>
            <person name="Greco C."/>
        </authorList>
    </citation>
    <scope>NUCLEOTIDE SEQUENCE [LARGE SCALE GENOMIC DNA]</scope>
    <source>
        <strain evidence="3">MFLUCC 19-0629</strain>
    </source>
</reference>
<dbReference type="InterPro" id="IPR047092">
    <property type="entry name" value="AFUB_07903/YDR124W-like_hel"/>
</dbReference>
<dbReference type="InterPro" id="IPR021264">
    <property type="entry name" value="AFUB_079030/YDR124W-like"/>
</dbReference>
<feature type="region of interest" description="Disordered" evidence="1">
    <location>
        <begin position="143"/>
        <end position="185"/>
    </location>
</feature>
<evidence type="ECO:0000259" key="2">
    <source>
        <dbReference type="Pfam" id="PF11001"/>
    </source>
</evidence>
<feature type="domain" description="Subtelomeric hrmA-associated cluster protein AFUB-079030/YDR124W-like helical bundle" evidence="2">
    <location>
        <begin position="188"/>
        <end position="334"/>
    </location>
</feature>
<feature type="region of interest" description="Disordered" evidence="1">
    <location>
        <begin position="1"/>
        <end position="38"/>
    </location>
</feature>
<dbReference type="EMBL" id="JBANMG010000008">
    <property type="protein sequence ID" value="KAK6950194.1"/>
    <property type="molecule type" value="Genomic_DNA"/>
</dbReference>
<feature type="compositionally biased region" description="Polar residues" evidence="1">
    <location>
        <begin position="586"/>
        <end position="596"/>
    </location>
</feature>
<organism evidence="3 4">
    <name type="scientific">Daldinia eschscholtzii</name>
    <dbReference type="NCBI Taxonomy" id="292717"/>
    <lineage>
        <taxon>Eukaryota</taxon>
        <taxon>Fungi</taxon>
        <taxon>Dikarya</taxon>
        <taxon>Ascomycota</taxon>
        <taxon>Pezizomycotina</taxon>
        <taxon>Sordariomycetes</taxon>
        <taxon>Xylariomycetidae</taxon>
        <taxon>Xylariales</taxon>
        <taxon>Hypoxylaceae</taxon>
        <taxon>Daldinia</taxon>
    </lineage>
</organism>
<evidence type="ECO:0000313" key="3">
    <source>
        <dbReference type="EMBL" id="KAK6950194.1"/>
    </source>
</evidence>
<proteinExistence type="predicted"/>
<feature type="region of interest" description="Disordered" evidence="1">
    <location>
        <begin position="574"/>
        <end position="596"/>
    </location>
</feature>
<feature type="region of interest" description="Disordered" evidence="1">
    <location>
        <begin position="471"/>
        <end position="507"/>
    </location>
</feature>
<comment type="caution">
    <text evidence="3">The sequence shown here is derived from an EMBL/GenBank/DDBJ whole genome shotgun (WGS) entry which is preliminary data.</text>
</comment>
<protein>
    <recommendedName>
        <fullName evidence="2">Subtelomeric hrmA-associated cluster protein AFUB-079030/YDR124W-like helical bundle domain-containing protein</fullName>
    </recommendedName>
</protein>
<dbReference type="PANTHER" id="PTHR36102:SF1">
    <property type="entry name" value="YDR124W-LIKE HELICAL BUNDLE DOMAIN-CONTAINING PROTEIN"/>
    <property type="match status" value="1"/>
</dbReference>
<evidence type="ECO:0000313" key="4">
    <source>
        <dbReference type="Proteomes" id="UP001369815"/>
    </source>
</evidence>
<feature type="compositionally biased region" description="Polar residues" evidence="1">
    <location>
        <begin position="495"/>
        <end position="507"/>
    </location>
</feature>
<gene>
    <name evidence="3" type="ORF">Daesc_008520</name>
</gene>
<dbReference type="PANTHER" id="PTHR36102">
    <property type="entry name" value="CHROMOSOME 10, WHOLE GENOME SHOTGUN SEQUENCE"/>
    <property type="match status" value="1"/>
</dbReference>
<name>A0AAX6MCK0_9PEZI</name>
<accession>A0AAX6MCK0</accession>